<comment type="caution">
    <text evidence="11">The sequence shown here is derived from an EMBL/GenBank/DDBJ whole genome shotgun (WGS) entry which is preliminary data.</text>
</comment>
<dbReference type="CDD" id="cd09641">
    <property type="entry name" value="Cas3''_I"/>
    <property type="match status" value="1"/>
</dbReference>
<dbReference type="GO" id="GO:0046872">
    <property type="term" value="F:metal ion binding"/>
    <property type="evidence" value="ECO:0007669"/>
    <property type="project" value="UniProtKB-KW"/>
</dbReference>
<evidence type="ECO:0000256" key="9">
    <source>
        <dbReference type="ARBA" id="ARBA00023118"/>
    </source>
</evidence>
<dbReference type="PANTHER" id="PTHR47959">
    <property type="entry name" value="ATP-DEPENDENT RNA HELICASE RHLE-RELATED"/>
    <property type="match status" value="1"/>
</dbReference>
<sequence>MDFWAKTNPRETIQQHTDKLLENIYILKKMNYIKDYKWELLEYAAIYHDMGKMNEKFQLKVSPDGRNVEDNKNNPHSEQEIPHAYLSSAMVPLDYLMDKFDNIEIKILINAIIFHHDRNFDFNEKNSEDRNYIQKELDDIKKKTTKFNYKTIWNDKFEFPYEHYSSSGISRDSLKKFKDKAAYYYRTHILTKGLLHKADYAASAGEMIEYQADFLENSMEIYKNQVLKIKEWNNLQKFMISNRSHNVIAVAQTGYGKTEAGLLWIGDTKGFFTLPIKVAINDIYTRITKTIVTEKKEERVGLAHSDSMDEYIKHSYSDKEKELIEFEGLERYYSRTRLMSLPLTLSTLDQLFLFVFAYRGYELKLAVLSYSKIVIDEIQMYSAELIAYLIIGLGMINNLGGKFAILTATFPPLIEDLLKKECVDYIRSEDYINCEETRHSIKVIEDNINAEIILKKVLTFNKILVICNTIRTAQELYDCIKSCIEEEEQSLEINLLHSGFIKKDRRKKEEHILKSGKRTEINKKEIWIGTQVLEASLDIDFDFLITELSDINGFFQRLGRVYRKRPIEENIDYNCYLYTGKKMYDIRGVGSVIDPDIFKKSREKLLKIDGRLNEKKKLEIINDTYTYTNLKNTRYIKDIEDNIEYIKSNFENFLKESEAKKQFRNILSYNIIPLNIYEKNKDKIKKLIETIKNHKKSLYERTEARTELNDFTLSINASRYRKNFSVEYLAITKYEMVLIYDCEYNYEKGFSQKLPSDEVKEEESKFF</sequence>
<dbReference type="GO" id="GO:0016787">
    <property type="term" value="F:hydrolase activity"/>
    <property type="evidence" value="ECO:0007669"/>
    <property type="project" value="UniProtKB-KW"/>
</dbReference>
<accession>G5GIK7</accession>
<evidence type="ECO:0000256" key="8">
    <source>
        <dbReference type="ARBA" id="ARBA00022840"/>
    </source>
</evidence>
<dbReference type="InterPro" id="IPR006474">
    <property type="entry name" value="Helicase_Cas3_CRISPR-ass_core"/>
</dbReference>
<dbReference type="GO" id="GO:0003724">
    <property type="term" value="F:RNA helicase activity"/>
    <property type="evidence" value="ECO:0007669"/>
    <property type="project" value="TreeGrafter"/>
</dbReference>
<evidence type="ECO:0000313" key="11">
    <source>
        <dbReference type="EMBL" id="EHI55261.1"/>
    </source>
</evidence>
<dbReference type="PROSITE" id="PS51643">
    <property type="entry name" value="HD_CAS3"/>
    <property type="match status" value="1"/>
</dbReference>
<keyword evidence="3" id="KW-0540">Nuclease</keyword>
<evidence type="ECO:0000256" key="2">
    <source>
        <dbReference type="ARBA" id="ARBA00009046"/>
    </source>
</evidence>
<dbReference type="Proteomes" id="UP000003011">
    <property type="component" value="Unassembled WGS sequence"/>
</dbReference>
<evidence type="ECO:0000313" key="12">
    <source>
        <dbReference type="Proteomes" id="UP000003011"/>
    </source>
</evidence>
<keyword evidence="12" id="KW-1185">Reference proteome</keyword>
<keyword evidence="9" id="KW-0051">Antiviral defense</keyword>
<proteinExistence type="inferred from homology"/>
<dbReference type="SMART" id="SM00487">
    <property type="entry name" value="DEXDc"/>
    <property type="match status" value="1"/>
</dbReference>
<keyword evidence="8" id="KW-0067">ATP-binding</keyword>
<dbReference type="Gene3D" id="1.10.3210.30">
    <property type="match status" value="1"/>
</dbReference>
<dbReference type="InterPro" id="IPR027417">
    <property type="entry name" value="P-loop_NTPase"/>
</dbReference>
<dbReference type="InterPro" id="IPR006483">
    <property type="entry name" value="CRISPR-assoc_Cas3_HD"/>
</dbReference>
<dbReference type="GO" id="GO:0005524">
    <property type="term" value="F:ATP binding"/>
    <property type="evidence" value="ECO:0007669"/>
    <property type="project" value="UniProtKB-KW"/>
</dbReference>
<organism evidence="11 12">
    <name type="scientific">Johnsonella ignava ATCC 51276</name>
    <dbReference type="NCBI Taxonomy" id="679200"/>
    <lineage>
        <taxon>Bacteria</taxon>
        <taxon>Bacillati</taxon>
        <taxon>Bacillota</taxon>
        <taxon>Clostridia</taxon>
        <taxon>Lachnospirales</taxon>
        <taxon>Lachnospiraceae</taxon>
        <taxon>Johnsonella</taxon>
    </lineage>
</organism>
<dbReference type="InterPro" id="IPR038257">
    <property type="entry name" value="CRISPR-assoc_Cas3_HD_sf"/>
</dbReference>
<comment type="similarity">
    <text evidence="1">In the N-terminal section; belongs to the CRISPR-associated nuclease Cas3-HD family.</text>
</comment>
<reference evidence="11 12" key="1">
    <citation type="submission" date="2011-08" db="EMBL/GenBank/DDBJ databases">
        <title>The Genome Sequence of Johnsonella ignava ATCC 51276.</title>
        <authorList>
            <consortium name="The Broad Institute Genome Sequencing Platform"/>
            <person name="Earl A."/>
            <person name="Ward D."/>
            <person name="Feldgarden M."/>
            <person name="Gevers D."/>
            <person name="Izard J."/>
            <person name="Blanton J.M."/>
            <person name="Baranova O.V."/>
            <person name="Dewhirst F.E."/>
            <person name="Young S.K."/>
            <person name="Zeng Q."/>
            <person name="Gargeya S."/>
            <person name="Fitzgerald M."/>
            <person name="Haas B."/>
            <person name="Abouelleil A."/>
            <person name="Alvarado L."/>
            <person name="Arachchi H.M."/>
            <person name="Berlin A."/>
            <person name="Brown A."/>
            <person name="Chapman S.B."/>
            <person name="Chen Z."/>
            <person name="Dunbar C."/>
            <person name="Freedman E."/>
            <person name="Gearin G."/>
            <person name="Gellesch M."/>
            <person name="Goldberg J."/>
            <person name="Griggs A."/>
            <person name="Gujja S."/>
            <person name="Heiman D."/>
            <person name="Howarth C."/>
            <person name="Larson L."/>
            <person name="Lui A."/>
            <person name="MacDonald P.J.P."/>
            <person name="Montmayeur A."/>
            <person name="Murphy C."/>
            <person name="Neiman D."/>
            <person name="Pearson M."/>
            <person name="Priest M."/>
            <person name="Roberts A."/>
            <person name="Saif S."/>
            <person name="Shea T."/>
            <person name="Shenoy N."/>
            <person name="Sisk P."/>
            <person name="Stolte C."/>
            <person name="Sykes S."/>
            <person name="Wortman J."/>
            <person name="Nusbaum C."/>
            <person name="Birren B."/>
        </authorList>
    </citation>
    <scope>NUCLEOTIDE SEQUENCE [LARGE SCALE GENOMIC DNA]</scope>
    <source>
        <strain evidence="11 12">ATCC 51276</strain>
    </source>
</reference>
<dbReference type="eggNOG" id="COG1418">
    <property type="taxonomic scope" value="Bacteria"/>
</dbReference>
<dbReference type="PATRIC" id="fig|679200.3.peg.1485"/>
<name>G5GIK7_9FIRM</name>
<keyword evidence="4" id="KW-0479">Metal-binding</keyword>
<dbReference type="Pfam" id="PF22590">
    <property type="entry name" value="Cas3-like_C_2"/>
    <property type="match status" value="1"/>
</dbReference>
<evidence type="ECO:0000256" key="5">
    <source>
        <dbReference type="ARBA" id="ARBA00022741"/>
    </source>
</evidence>
<dbReference type="InterPro" id="IPR011545">
    <property type="entry name" value="DEAD/DEAH_box_helicase_dom"/>
</dbReference>
<evidence type="ECO:0000256" key="7">
    <source>
        <dbReference type="ARBA" id="ARBA00022806"/>
    </source>
</evidence>
<dbReference type="GO" id="GO:0051607">
    <property type="term" value="P:defense response to virus"/>
    <property type="evidence" value="ECO:0007669"/>
    <property type="project" value="UniProtKB-KW"/>
</dbReference>
<dbReference type="Gene3D" id="3.40.50.300">
    <property type="entry name" value="P-loop containing nucleotide triphosphate hydrolases"/>
    <property type="match status" value="2"/>
</dbReference>
<dbReference type="InterPro" id="IPR050079">
    <property type="entry name" value="DEAD_box_RNA_helicase"/>
</dbReference>
<evidence type="ECO:0000259" key="10">
    <source>
        <dbReference type="PROSITE" id="PS51643"/>
    </source>
</evidence>
<dbReference type="GO" id="GO:0003676">
    <property type="term" value="F:nucleic acid binding"/>
    <property type="evidence" value="ECO:0007669"/>
    <property type="project" value="InterPro"/>
</dbReference>
<dbReference type="eggNOG" id="COG1203">
    <property type="taxonomic scope" value="Bacteria"/>
</dbReference>
<dbReference type="EMBL" id="ACZL01000023">
    <property type="protein sequence ID" value="EHI55261.1"/>
    <property type="molecule type" value="Genomic_DNA"/>
</dbReference>
<evidence type="ECO:0000256" key="1">
    <source>
        <dbReference type="ARBA" id="ARBA00006847"/>
    </source>
</evidence>
<comment type="similarity">
    <text evidence="2">In the central section; belongs to the CRISPR-associated helicase Cas3 family.</text>
</comment>
<keyword evidence="6" id="KW-0378">Hydrolase</keyword>
<feature type="domain" description="HD Cas3-type" evidence="10">
    <location>
        <begin position="6"/>
        <end position="201"/>
    </location>
</feature>
<dbReference type="AlphaFoldDB" id="G5GIK7"/>
<gene>
    <name evidence="11" type="ORF">HMPREF9333_01397</name>
</gene>
<evidence type="ECO:0000256" key="6">
    <source>
        <dbReference type="ARBA" id="ARBA00022801"/>
    </source>
</evidence>
<dbReference type="GO" id="GO:0005829">
    <property type="term" value="C:cytosol"/>
    <property type="evidence" value="ECO:0007669"/>
    <property type="project" value="TreeGrafter"/>
</dbReference>
<protein>
    <recommendedName>
        <fullName evidence="10">HD Cas3-type domain-containing protein</fullName>
    </recommendedName>
</protein>
<dbReference type="SUPFAM" id="SSF52540">
    <property type="entry name" value="P-loop containing nucleoside triphosphate hydrolases"/>
    <property type="match status" value="1"/>
</dbReference>
<dbReference type="OrthoDB" id="9810236at2"/>
<dbReference type="PANTHER" id="PTHR47959:SF16">
    <property type="entry name" value="CRISPR-ASSOCIATED NUCLEASE_HELICASE CAS3-RELATED"/>
    <property type="match status" value="1"/>
</dbReference>
<keyword evidence="5" id="KW-0547">Nucleotide-binding</keyword>
<dbReference type="STRING" id="679200.HMPREF9333_01397"/>
<dbReference type="NCBIfam" id="TIGR01596">
    <property type="entry name" value="cas3_HD"/>
    <property type="match status" value="1"/>
</dbReference>
<evidence type="ECO:0000256" key="4">
    <source>
        <dbReference type="ARBA" id="ARBA00022723"/>
    </source>
</evidence>
<dbReference type="NCBIfam" id="TIGR01587">
    <property type="entry name" value="cas3_core"/>
    <property type="match status" value="1"/>
</dbReference>
<dbReference type="Pfam" id="PF00270">
    <property type="entry name" value="DEAD"/>
    <property type="match status" value="1"/>
</dbReference>
<dbReference type="GO" id="GO:0004518">
    <property type="term" value="F:nuclease activity"/>
    <property type="evidence" value="ECO:0007669"/>
    <property type="project" value="UniProtKB-KW"/>
</dbReference>
<dbReference type="Pfam" id="PF18019">
    <property type="entry name" value="Cas3_HD"/>
    <property type="match status" value="1"/>
</dbReference>
<dbReference type="RefSeq" id="WP_005541005.1">
    <property type="nucleotide sequence ID" value="NZ_JH378833.1"/>
</dbReference>
<dbReference type="InterPro" id="IPR014001">
    <property type="entry name" value="Helicase_ATP-bd"/>
</dbReference>
<dbReference type="InterPro" id="IPR054712">
    <property type="entry name" value="Cas3-like_dom"/>
</dbReference>
<keyword evidence="7" id="KW-0347">Helicase</keyword>
<evidence type="ECO:0000256" key="3">
    <source>
        <dbReference type="ARBA" id="ARBA00022722"/>
    </source>
</evidence>
<dbReference type="SUPFAM" id="SSF109604">
    <property type="entry name" value="HD-domain/PDEase-like"/>
    <property type="match status" value="1"/>
</dbReference>
<dbReference type="HOGENOM" id="CLU_009347_0_0_9"/>